<sequence length="69" mass="6864">MIIRSMLAGLAAGAAAAAALGAKTEFARAGATTGDAIVTWVLAELLARLISPASVTAILTVSNLERLAV</sequence>
<keyword evidence="1" id="KW-0732">Signal</keyword>
<accession>A0A402AHM5</accession>
<comment type="caution">
    <text evidence="2">The sequence shown here is derived from an EMBL/GenBank/DDBJ whole genome shotgun (WGS) entry which is preliminary data.</text>
</comment>
<feature type="signal peptide" evidence="1">
    <location>
        <begin position="1"/>
        <end position="17"/>
    </location>
</feature>
<keyword evidence="3" id="KW-1185">Reference proteome</keyword>
<dbReference type="EMBL" id="BIFS01000001">
    <property type="protein sequence ID" value="GCE18618.1"/>
    <property type="molecule type" value="Genomic_DNA"/>
</dbReference>
<feature type="chain" id="PRO_5019257474" description="DUF4126 domain-containing protein" evidence="1">
    <location>
        <begin position="18"/>
        <end position="69"/>
    </location>
</feature>
<name>A0A402AHM5_9CHLR</name>
<evidence type="ECO:0000313" key="3">
    <source>
        <dbReference type="Proteomes" id="UP000287188"/>
    </source>
</evidence>
<evidence type="ECO:0000313" key="2">
    <source>
        <dbReference type="EMBL" id="GCE18618.1"/>
    </source>
</evidence>
<organism evidence="2 3">
    <name type="scientific">Dictyobacter kobayashii</name>
    <dbReference type="NCBI Taxonomy" id="2014872"/>
    <lineage>
        <taxon>Bacteria</taxon>
        <taxon>Bacillati</taxon>
        <taxon>Chloroflexota</taxon>
        <taxon>Ktedonobacteria</taxon>
        <taxon>Ktedonobacterales</taxon>
        <taxon>Dictyobacteraceae</taxon>
        <taxon>Dictyobacter</taxon>
    </lineage>
</organism>
<reference evidence="3" key="1">
    <citation type="submission" date="2018-12" db="EMBL/GenBank/DDBJ databases">
        <title>Tengunoibacter tsumagoiensis gen. nov., sp. nov., Dictyobacter kobayashii sp. nov., D. alpinus sp. nov., and D. joshuensis sp. nov. and description of Dictyobacteraceae fam. nov. within the order Ktedonobacterales isolated from Tengu-no-mugimeshi.</title>
        <authorList>
            <person name="Wang C.M."/>
            <person name="Zheng Y."/>
            <person name="Sakai Y."/>
            <person name="Toyoda A."/>
            <person name="Minakuchi Y."/>
            <person name="Abe K."/>
            <person name="Yokota A."/>
            <person name="Yabe S."/>
        </authorList>
    </citation>
    <scope>NUCLEOTIDE SEQUENCE [LARGE SCALE GENOMIC DNA]</scope>
    <source>
        <strain evidence="3">Uno11</strain>
    </source>
</reference>
<evidence type="ECO:0000256" key="1">
    <source>
        <dbReference type="SAM" id="SignalP"/>
    </source>
</evidence>
<proteinExistence type="predicted"/>
<dbReference type="Proteomes" id="UP000287188">
    <property type="component" value="Unassembled WGS sequence"/>
</dbReference>
<gene>
    <name evidence="2" type="ORF">KDK_24180</name>
</gene>
<protein>
    <recommendedName>
        <fullName evidence="4">DUF4126 domain-containing protein</fullName>
    </recommendedName>
</protein>
<evidence type="ECO:0008006" key="4">
    <source>
        <dbReference type="Google" id="ProtNLM"/>
    </source>
</evidence>
<dbReference type="AlphaFoldDB" id="A0A402AHM5"/>